<feature type="transmembrane region" description="Helical" evidence="6">
    <location>
        <begin position="168"/>
        <end position="188"/>
    </location>
</feature>
<reference evidence="8 9" key="1">
    <citation type="submission" date="2021-03" db="EMBL/GenBank/DDBJ databases">
        <title>Enterococcal diversity collection.</title>
        <authorList>
            <person name="Gilmore M.S."/>
            <person name="Schwartzman J."/>
            <person name="Van Tyne D."/>
            <person name="Martin M."/>
            <person name="Earl A.M."/>
            <person name="Manson A.L."/>
            <person name="Straub T."/>
            <person name="Salamzade R."/>
            <person name="Saavedra J."/>
            <person name="Lebreton F."/>
            <person name="Prichula J."/>
            <person name="Schaufler K."/>
            <person name="Gaca A."/>
            <person name="Sgardioli B."/>
            <person name="Wagenaar J."/>
            <person name="Strong T."/>
        </authorList>
    </citation>
    <scope>NUCLEOTIDE SEQUENCE [LARGE SCALE GENOMIC DNA]</scope>
    <source>
        <strain evidence="8 9">DIV0080</strain>
    </source>
</reference>
<gene>
    <name evidence="8" type="ORF">DOK76_08370</name>
</gene>
<dbReference type="Pfam" id="PF03772">
    <property type="entry name" value="Competence"/>
    <property type="match status" value="1"/>
</dbReference>
<name>A0ABS3HTK4_9ENTE</name>
<dbReference type="RefSeq" id="WP_206966735.1">
    <property type="nucleotide sequence ID" value="NZ_JAFLVX010000020.1"/>
</dbReference>
<dbReference type="SMART" id="SM00849">
    <property type="entry name" value="Lactamase_B"/>
    <property type="match status" value="1"/>
</dbReference>
<dbReference type="PANTHER" id="PTHR30619">
    <property type="entry name" value="DNA INTERNALIZATION/COMPETENCE PROTEIN COMEC/REC2"/>
    <property type="match status" value="1"/>
</dbReference>
<dbReference type="CDD" id="cd07731">
    <property type="entry name" value="ComA-like_MBL-fold"/>
    <property type="match status" value="1"/>
</dbReference>
<evidence type="ECO:0000256" key="6">
    <source>
        <dbReference type="SAM" id="Phobius"/>
    </source>
</evidence>
<feature type="transmembrane region" description="Helical" evidence="6">
    <location>
        <begin position="322"/>
        <end position="345"/>
    </location>
</feature>
<evidence type="ECO:0000256" key="3">
    <source>
        <dbReference type="ARBA" id="ARBA00022692"/>
    </source>
</evidence>
<feature type="transmembrane region" description="Helical" evidence="6">
    <location>
        <begin position="381"/>
        <end position="398"/>
    </location>
</feature>
<evidence type="ECO:0000259" key="7">
    <source>
        <dbReference type="SMART" id="SM00849"/>
    </source>
</evidence>
<feature type="transmembrane region" description="Helical" evidence="6">
    <location>
        <begin position="291"/>
        <end position="310"/>
    </location>
</feature>
<accession>A0ABS3HTK4</accession>
<protein>
    <submittedName>
        <fullName evidence="8">DNA internalization-related competence protein ComEC/Rec2</fullName>
    </submittedName>
</protein>
<dbReference type="Gene3D" id="3.60.15.10">
    <property type="entry name" value="Ribonuclease Z/Hydroxyacylglutathione hydrolase-like"/>
    <property type="match status" value="1"/>
</dbReference>
<dbReference type="InterPro" id="IPR004477">
    <property type="entry name" value="ComEC_N"/>
</dbReference>
<dbReference type="InterPro" id="IPR004797">
    <property type="entry name" value="Competence_ComEC/Rec2"/>
</dbReference>
<keyword evidence="3 6" id="KW-0812">Transmembrane</keyword>
<dbReference type="Proteomes" id="UP000664857">
    <property type="component" value="Unassembled WGS sequence"/>
</dbReference>
<evidence type="ECO:0000313" key="9">
    <source>
        <dbReference type="Proteomes" id="UP000664857"/>
    </source>
</evidence>
<dbReference type="InterPro" id="IPR052159">
    <property type="entry name" value="Competence_DNA_uptake"/>
</dbReference>
<dbReference type="PANTHER" id="PTHR30619:SF7">
    <property type="entry name" value="BETA-LACTAMASE DOMAIN PROTEIN"/>
    <property type="match status" value="1"/>
</dbReference>
<dbReference type="EMBL" id="JAFLVX010000020">
    <property type="protein sequence ID" value="MBO0477083.1"/>
    <property type="molecule type" value="Genomic_DNA"/>
</dbReference>
<dbReference type="InterPro" id="IPR001279">
    <property type="entry name" value="Metallo-B-lactamas"/>
</dbReference>
<dbReference type="Pfam" id="PF00753">
    <property type="entry name" value="Lactamase_B"/>
    <property type="match status" value="1"/>
</dbReference>
<organism evidence="8 9">
    <name type="scientific">Candidatus Vagococcus giribetii</name>
    <dbReference type="NCBI Taxonomy" id="2230876"/>
    <lineage>
        <taxon>Bacteria</taxon>
        <taxon>Bacillati</taxon>
        <taxon>Bacillota</taxon>
        <taxon>Bacilli</taxon>
        <taxon>Lactobacillales</taxon>
        <taxon>Enterococcaceae</taxon>
        <taxon>Vagococcus</taxon>
    </lineage>
</organism>
<dbReference type="SUPFAM" id="SSF56281">
    <property type="entry name" value="Metallo-hydrolase/oxidoreductase"/>
    <property type="match status" value="1"/>
</dbReference>
<evidence type="ECO:0000313" key="8">
    <source>
        <dbReference type="EMBL" id="MBO0477083.1"/>
    </source>
</evidence>
<keyword evidence="5 6" id="KW-0472">Membrane</keyword>
<sequence length="699" mass="80140">MSFLETSQNLSFKVYPDTIKVDGNLLTMEGIEEGTKEKVLLNYRLASESEKEWFKQQTNTLSITAKTTSMEIQTVRNLNGFDYEKYLEITRVSQKMTIESLIEVKAIPAKWFQPLQGLREVRSWCLIRIRNQFHPLTANYMSALLFGSKSNEPGAFQVTWQELGVAHLFSLSGMHIYVFIFLFEYLLLSMGVTKEALFKWSHPFVLSLVVLTGFGYGMARAGLQWLIKKYNDTFSWQLSPLDCWSLALFINCLFDPYVLLTVGGQLTYYLTFIIIVIQPMIGKIEGELYRGWLFNIVLSWLSLPLIWYYFYEWNWLSFLTNLILGPLLMMVILPILLVAFVMGLLVSSWSFNWLEQLLLWFQQGGHLLSSVSLFKQVTGKLPFILLILSIGCQWLWLMEWEKKRTFWHKKSYFLVIVVFGLSFVKYMDPRGMIAFVDVGQGDAVFVQLPFHQGNYLVDTGGRLGFNEEEWQKSSDKRGADYTLIPFMKSRGVKTLDAVFISHAHEDHFGDLDRISESIKVKTVLFGPGSYTQQNFRNLLDKPSLAKTRKVSITNQNNWQKGSISLDCLYPIGQGDGQNNDSVVLKLGVKDSSVLLMGDLEKEGEQELLTHSSDKLQANILKMGHHGSKTSSQPSFIEEVKPEIGIISCGLHNSYGHPSPETLETLADKQIDYFRTDEKGMVYFSWHVFSKKLSHGHTIK</sequence>
<comment type="caution">
    <text evidence="8">The sequence shown here is derived from an EMBL/GenBank/DDBJ whole genome shotgun (WGS) entry which is preliminary data.</text>
</comment>
<evidence type="ECO:0000256" key="2">
    <source>
        <dbReference type="ARBA" id="ARBA00022475"/>
    </source>
</evidence>
<dbReference type="InterPro" id="IPR036866">
    <property type="entry name" value="RibonucZ/Hydroxyglut_hydro"/>
</dbReference>
<feature type="transmembrane region" description="Helical" evidence="6">
    <location>
        <begin position="266"/>
        <end position="284"/>
    </location>
</feature>
<feature type="domain" description="Metallo-beta-lactamase" evidence="7">
    <location>
        <begin position="440"/>
        <end position="650"/>
    </location>
</feature>
<keyword evidence="9" id="KW-1185">Reference proteome</keyword>
<evidence type="ECO:0000256" key="5">
    <source>
        <dbReference type="ARBA" id="ARBA00023136"/>
    </source>
</evidence>
<dbReference type="InterPro" id="IPR035681">
    <property type="entry name" value="ComA-like_MBL"/>
</dbReference>
<feature type="transmembrane region" description="Helical" evidence="6">
    <location>
        <begin position="200"/>
        <end position="219"/>
    </location>
</feature>
<comment type="subcellular location">
    <subcellularLocation>
        <location evidence="1">Cell membrane</location>
        <topology evidence="1">Multi-pass membrane protein</topology>
    </subcellularLocation>
</comment>
<proteinExistence type="predicted"/>
<evidence type="ECO:0000256" key="1">
    <source>
        <dbReference type="ARBA" id="ARBA00004651"/>
    </source>
</evidence>
<evidence type="ECO:0000256" key="4">
    <source>
        <dbReference type="ARBA" id="ARBA00022989"/>
    </source>
</evidence>
<feature type="transmembrane region" description="Helical" evidence="6">
    <location>
        <begin position="410"/>
        <end position="427"/>
    </location>
</feature>
<dbReference type="NCBIfam" id="TIGR00360">
    <property type="entry name" value="ComEC_N-term"/>
    <property type="match status" value="1"/>
</dbReference>
<dbReference type="NCBIfam" id="TIGR00361">
    <property type="entry name" value="ComEC_Rec2"/>
    <property type="match status" value="1"/>
</dbReference>
<keyword evidence="4 6" id="KW-1133">Transmembrane helix</keyword>
<keyword evidence="2" id="KW-1003">Cell membrane</keyword>